<keyword evidence="1" id="KW-0472">Membrane</keyword>
<accession>A0A7H2BCH8</accession>
<gene>
    <name evidence="2" type="ORF">IDM49_09070</name>
</gene>
<dbReference type="Proteomes" id="UP000516404">
    <property type="component" value="Chromosome"/>
</dbReference>
<feature type="transmembrane region" description="Helical" evidence="1">
    <location>
        <begin position="21"/>
        <end position="41"/>
    </location>
</feature>
<evidence type="ECO:0000313" key="3">
    <source>
        <dbReference type="Proteomes" id="UP000516404"/>
    </source>
</evidence>
<keyword evidence="3" id="KW-1185">Reference proteome</keyword>
<dbReference type="Pfam" id="PF14155">
    <property type="entry name" value="DUF4307"/>
    <property type="match status" value="1"/>
</dbReference>
<organism evidence="2 3">
    <name type="scientific">Rothia terrae</name>
    <dbReference type="NCBI Taxonomy" id="396015"/>
    <lineage>
        <taxon>Bacteria</taxon>
        <taxon>Bacillati</taxon>
        <taxon>Actinomycetota</taxon>
        <taxon>Actinomycetes</taxon>
        <taxon>Micrococcales</taxon>
        <taxon>Micrococcaceae</taxon>
        <taxon>Rothia</taxon>
    </lineage>
</organism>
<dbReference type="EMBL" id="CP061539">
    <property type="protein sequence ID" value="QNV37374.1"/>
    <property type="molecule type" value="Genomic_DNA"/>
</dbReference>
<keyword evidence="1" id="KW-1133">Transmembrane helix</keyword>
<evidence type="ECO:0000313" key="2">
    <source>
        <dbReference type="EMBL" id="QNV37374.1"/>
    </source>
</evidence>
<keyword evidence="1" id="KW-0812">Transmembrane</keyword>
<name>A0A7H2BCH8_9MICC</name>
<dbReference type="InterPro" id="IPR025443">
    <property type="entry name" value="DUF4307"/>
</dbReference>
<dbReference type="RefSeq" id="WP_190724274.1">
    <property type="nucleotide sequence ID" value="NZ_CP061539.1"/>
</dbReference>
<protein>
    <submittedName>
        <fullName evidence="2">DUF4307 domain-containing protein</fullName>
    </submittedName>
</protein>
<proteinExistence type="predicted"/>
<reference evidence="2 3" key="1">
    <citation type="submission" date="2020-09" db="EMBL/GenBank/DDBJ databases">
        <title>Investigation of environmental microbes.</title>
        <authorList>
            <person name="Ou Y."/>
            <person name="Kang Q."/>
        </authorList>
    </citation>
    <scope>NUCLEOTIDE SEQUENCE [LARGE SCALE GENOMIC DNA]</scope>
    <source>
        <strain evidence="2 3">KJZ-14</strain>
    </source>
</reference>
<evidence type="ECO:0000256" key="1">
    <source>
        <dbReference type="SAM" id="Phobius"/>
    </source>
</evidence>
<dbReference type="KEGG" id="rter:IDM49_09070"/>
<dbReference type="GeneID" id="96624391"/>
<dbReference type="AlphaFoldDB" id="A0A7H2BCH8"/>
<sequence>MSNQMMVDRYGEKRARKPTPARFWIIITAVVVTLAVAWGIWVQTTQDASNPEFKNTGYDLMSSNEVTVSFEVVKKPDATAVCALKAMNASGAPVGWKEVTIGPRDDNAPVTARTEHLFITSAAHTAVVDSCWGKN</sequence>